<dbReference type="InterPro" id="IPR035914">
    <property type="entry name" value="Sperma_CUB_dom_sf"/>
</dbReference>
<name>A0AAV5WBM4_9BILA</name>
<evidence type="ECO:0000256" key="1">
    <source>
        <dbReference type="ARBA" id="ARBA00023157"/>
    </source>
</evidence>
<comment type="caution">
    <text evidence="2">The sequence shown here is derived from an EMBL/GenBank/DDBJ whole genome shotgun (WGS) entry which is preliminary data.</text>
</comment>
<gene>
    <name evidence="2" type="ORF">PFISCL1PPCAC_19122</name>
</gene>
<evidence type="ECO:0008006" key="4">
    <source>
        <dbReference type="Google" id="ProtNLM"/>
    </source>
</evidence>
<dbReference type="PANTHER" id="PTHR22991">
    <property type="entry name" value="PROTEIN CBG13490"/>
    <property type="match status" value="1"/>
</dbReference>
<accession>A0AAV5WBM4</accession>
<dbReference type="AlphaFoldDB" id="A0AAV5WBM4"/>
<dbReference type="InterPro" id="IPR050976">
    <property type="entry name" value="Snaclec"/>
</dbReference>
<reference evidence="2" key="1">
    <citation type="submission" date="2023-10" db="EMBL/GenBank/DDBJ databases">
        <title>Genome assembly of Pristionchus species.</title>
        <authorList>
            <person name="Yoshida K."/>
            <person name="Sommer R.J."/>
        </authorList>
    </citation>
    <scope>NUCLEOTIDE SEQUENCE</scope>
    <source>
        <strain evidence="2">RS5133</strain>
    </source>
</reference>
<dbReference type="Proteomes" id="UP001432322">
    <property type="component" value="Unassembled WGS sequence"/>
</dbReference>
<evidence type="ECO:0000313" key="3">
    <source>
        <dbReference type="Proteomes" id="UP001432322"/>
    </source>
</evidence>
<dbReference type="Gene3D" id="2.60.120.290">
    <property type="entry name" value="Spermadhesin, CUB domain"/>
    <property type="match status" value="1"/>
</dbReference>
<keyword evidence="1" id="KW-1015">Disulfide bond</keyword>
<dbReference type="SUPFAM" id="SSF49854">
    <property type="entry name" value="Spermadhesin, CUB domain"/>
    <property type="match status" value="1"/>
</dbReference>
<dbReference type="PANTHER" id="PTHR22991:SF40">
    <property type="entry name" value="PROTEIN CBG13490"/>
    <property type="match status" value="1"/>
</dbReference>
<organism evidence="2 3">
    <name type="scientific">Pristionchus fissidentatus</name>
    <dbReference type="NCBI Taxonomy" id="1538716"/>
    <lineage>
        <taxon>Eukaryota</taxon>
        <taxon>Metazoa</taxon>
        <taxon>Ecdysozoa</taxon>
        <taxon>Nematoda</taxon>
        <taxon>Chromadorea</taxon>
        <taxon>Rhabditida</taxon>
        <taxon>Rhabditina</taxon>
        <taxon>Diplogasteromorpha</taxon>
        <taxon>Diplogasteroidea</taxon>
        <taxon>Neodiplogasteridae</taxon>
        <taxon>Pristionchus</taxon>
    </lineage>
</organism>
<proteinExistence type="predicted"/>
<dbReference type="EMBL" id="BTSY01000005">
    <property type="protein sequence ID" value="GMT27825.1"/>
    <property type="molecule type" value="Genomic_DNA"/>
</dbReference>
<sequence length="111" mass="11834">YADVACQGAVKEGEYAPSPGFPGDASSPCDLFFTADTGKHVEVEIVVLEANTCCDKLVLYEGLMGGEVIATLTGELSGKRYRTKTTNSMRVSWQPNGGVNVRGVMVTFHSV</sequence>
<evidence type="ECO:0000313" key="2">
    <source>
        <dbReference type="EMBL" id="GMT27825.1"/>
    </source>
</evidence>
<protein>
    <recommendedName>
        <fullName evidence="4">CUB domain-containing protein</fullName>
    </recommendedName>
</protein>
<feature type="non-terminal residue" evidence="2">
    <location>
        <position position="1"/>
    </location>
</feature>
<keyword evidence="3" id="KW-1185">Reference proteome</keyword>